<gene>
    <name evidence="1" type="ORF">GCM10022267_75580</name>
</gene>
<proteinExistence type="predicted"/>
<reference evidence="2" key="1">
    <citation type="journal article" date="2019" name="Int. J. Syst. Evol. Microbiol.">
        <title>The Global Catalogue of Microorganisms (GCM) 10K type strain sequencing project: providing services to taxonomists for standard genome sequencing and annotation.</title>
        <authorList>
            <consortium name="The Broad Institute Genomics Platform"/>
            <consortium name="The Broad Institute Genome Sequencing Center for Infectious Disease"/>
            <person name="Wu L."/>
            <person name="Ma J."/>
        </authorList>
    </citation>
    <scope>NUCLEOTIDE SEQUENCE [LARGE SCALE GENOMIC DNA]</scope>
    <source>
        <strain evidence="2">JCM 17494</strain>
    </source>
</reference>
<evidence type="ECO:0000313" key="2">
    <source>
        <dbReference type="Proteomes" id="UP001500711"/>
    </source>
</evidence>
<comment type="caution">
    <text evidence="1">The sequence shown here is derived from an EMBL/GenBank/DDBJ whole genome shotgun (WGS) entry which is preliminary data.</text>
</comment>
<protein>
    <submittedName>
        <fullName evidence="1">Uncharacterized protein</fullName>
    </submittedName>
</protein>
<keyword evidence="2" id="KW-1185">Reference proteome</keyword>
<dbReference type="Proteomes" id="UP001500711">
    <property type="component" value="Unassembled WGS sequence"/>
</dbReference>
<organism evidence="1 2">
    <name type="scientific">Lentzea roselyniae</name>
    <dbReference type="NCBI Taxonomy" id="531940"/>
    <lineage>
        <taxon>Bacteria</taxon>
        <taxon>Bacillati</taxon>
        <taxon>Actinomycetota</taxon>
        <taxon>Actinomycetes</taxon>
        <taxon>Pseudonocardiales</taxon>
        <taxon>Pseudonocardiaceae</taxon>
        <taxon>Lentzea</taxon>
    </lineage>
</organism>
<name>A0ABP7C2K1_9PSEU</name>
<sequence length="64" mass="6861">MADLRRVFPRRSAVLCGSAARTAQRTASAAHSHRFDGLGARSHRLPVVRAFDSSGRLTASGALR</sequence>
<dbReference type="RefSeq" id="WP_346135485.1">
    <property type="nucleotide sequence ID" value="NZ_BAABBE010000032.1"/>
</dbReference>
<accession>A0ABP7C2K1</accession>
<dbReference type="EMBL" id="BAABBE010000032">
    <property type="protein sequence ID" value="GAA3677625.1"/>
    <property type="molecule type" value="Genomic_DNA"/>
</dbReference>
<evidence type="ECO:0000313" key="1">
    <source>
        <dbReference type="EMBL" id="GAA3677625.1"/>
    </source>
</evidence>